<protein>
    <recommendedName>
        <fullName evidence="8">PAP-specific phosphatase, mitochondrial</fullName>
    </recommendedName>
</protein>
<dbReference type="PANTHER" id="PTHR43200">
    <property type="entry name" value="PHOSPHATASE"/>
    <property type="match status" value="1"/>
</dbReference>
<dbReference type="Gene3D" id="3.30.540.10">
    <property type="entry name" value="Fructose-1,6-Bisphosphatase, subunit A, domain 1"/>
    <property type="match status" value="1"/>
</dbReference>
<dbReference type="EMBL" id="JAYDYQ010002533">
    <property type="protein sequence ID" value="KAK4485164.1"/>
    <property type="molecule type" value="Genomic_DNA"/>
</dbReference>
<evidence type="ECO:0000256" key="4">
    <source>
        <dbReference type="ARBA" id="ARBA00022801"/>
    </source>
</evidence>
<comment type="similarity">
    <text evidence="2">Belongs to the inositol monophosphatase superfamily.</text>
</comment>
<reference evidence="6 7" key="1">
    <citation type="journal article" date="2023" name="bioRxiv">
        <title>Genome report: Whole genome sequence and annotation of Penstemon davidsonii.</title>
        <authorList>
            <person name="Ostevik K.L."/>
            <person name="Alabady M."/>
            <person name="Zhang M."/>
            <person name="Rausher M.D."/>
        </authorList>
    </citation>
    <scope>NUCLEOTIDE SEQUENCE [LARGE SCALE GENOMIC DNA]</scope>
    <source>
        <strain evidence="6">DNT005</strain>
        <tissue evidence="6">Whole leaf</tissue>
    </source>
</reference>
<dbReference type="Gene3D" id="3.40.190.80">
    <property type="match status" value="1"/>
</dbReference>
<dbReference type="SUPFAM" id="SSF56655">
    <property type="entry name" value="Carbohydrate phosphatase"/>
    <property type="match status" value="1"/>
</dbReference>
<name>A0ABR0D7C3_9LAMI</name>
<dbReference type="InterPro" id="IPR020583">
    <property type="entry name" value="Inositol_monoP_metal-BS"/>
</dbReference>
<gene>
    <name evidence="6" type="ORF">RD792_007777</name>
</gene>
<evidence type="ECO:0000256" key="5">
    <source>
        <dbReference type="ARBA" id="ARBA00022842"/>
    </source>
</evidence>
<evidence type="ECO:0000313" key="6">
    <source>
        <dbReference type="EMBL" id="KAK4485164.1"/>
    </source>
</evidence>
<evidence type="ECO:0000256" key="2">
    <source>
        <dbReference type="ARBA" id="ARBA00009759"/>
    </source>
</evidence>
<accession>A0ABR0D7C3</accession>
<dbReference type="InterPro" id="IPR000760">
    <property type="entry name" value="Inositol_monophosphatase-like"/>
</dbReference>
<comment type="caution">
    <text evidence="6">The sequence shown here is derived from an EMBL/GenBank/DDBJ whole genome shotgun (WGS) entry which is preliminary data.</text>
</comment>
<dbReference type="PROSITE" id="PS00629">
    <property type="entry name" value="IMP_1"/>
    <property type="match status" value="1"/>
</dbReference>
<evidence type="ECO:0000313" key="7">
    <source>
        <dbReference type="Proteomes" id="UP001291926"/>
    </source>
</evidence>
<dbReference type="PANTHER" id="PTHR43200:SF4">
    <property type="entry name" value="PAP-SPECIFIC PHOSPHATASE, MITOCHONDRIAL-RELATED"/>
    <property type="match status" value="1"/>
</dbReference>
<keyword evidence="3" id="KW-0479">Metal-binding</keyword>
<keyword evidence="7" id="KW-1185">Reference proteome</keyword>
<organism evidence="6 7">
    <name type="scientific">Penstemon davidsonii</name>
    <dbReference type="NCBI Taxonomy" id="160366"/>
    <lineage>
        <taxon>Eukaryota</taxon>
        <taxon>Viridiplantae</taxon>
        <taxon>Streptophyta</taxon>
        <taxon>Embryophyta</taxon>
        <taxon>Tracheophyta</taxon>
        <taxon>Spermatophyta</taxon>
        <taxon>Magnoliopsida</taxon>
        <taxon>eudicotyledons</taxon>
        <taxon>Gunneridae</taxon>
        <taxon>Pentapetalae</taxon>
        <taxon>asterids</taxon>
        <taxon>lamiids</taxon>
        <taxon>Lamiales</taxon>
        <taxon>Plantaginaceae</taxon>
        <taxon>Cheloneae</taxon>
        <taxon>Penstemon</taxon>
    </lineage>
</organism>
<dbReference type="CDD" id="cd01517">
    <property type="entry name" value="PAP_phosphatase"/>
    <property type="match status" value="1"/>
</dbReference>
<comment type="cofactor">
    <cofactor evidence="1">
        <name>Mg(2+)</name>
        <dbReference type="ChEBI" id="CHEBI:18420"/>
    </cofactor>
</comment>
<dbReference type="Pfam" id="PF00459">
    <property type="entry name" value="Inositol_P"/>
    <property type="match status" value="2"/>
</dbReference>
<keyword evidence="5" id="KW-0460">Magnesium</keyword>
<sequence length="447" mass="50016">MDVFRCSSGFNLTRPHRPYRIPLRQRIISVRSSYRLPFAEEKAKYYEHLQAAVDVVERACRLCVDVKKSLFSGDGNIIKKIDQTPVTIADFGVQALVSLEMSKHFPSIPLVAEEDSAFLRENNLVDAVVKVVTGKLTIRDKEISEDDILKAIDRGGKDASLFGPKPATYWILDPIDGTRGFVKGGEALYVVGLALVVEGEIVLGVMGCPNWQDEHSDSVTTEVPRDENTVSRSGILMISHVGCGTWRKSLWDAQTRNSEMVHNWTRCLVDGLHQVCEARICIPESITWDSLPLSTQFNATIDADHVGENQILLLPTCCGRFHFYAKEDRFAFPYYTFMTSQTLNNLALSMEYDVFLFCLPPKYLMVASGRASVFILRTRSERIIKVWDHAVGVICIHEAGGKITDWKGSQLDFAADQVERRVLLPSGGILATNDSLHNEILEIISSS</sequence>
<dbReference type="Proteomes" id="UP001291926">
    <property type="component" value="Unassembled WGS sequence"/>
</dbReference>
<dbReference type="InterPro" id="IPR051090">
    <property type="entry name" value="Inositol_monoP_superfamily"/>
</dbReference>
<evidence type="ECO:0000256" key="1">
    <source>
        <dbReference type="ARBA" id="ARBA00001946"/>
    </source>
</evidence>
<evidence type="ECO:0008006" key="8">
    <source>
        <dbReference type="Google" id="ProtNLM"/>
    </source>
</evidence>
<proteinExistence type="inferred from homology"/>
<evidence type="ECO:0000256" key="3">
    <source>
        <dbReference type="ARBA" id="ARBA00022723"/>
    </source>
</evidence>
<keyword evidence="4" id="KW-0378">Hydrolase</keyword>